<dbReference type="PANTHER" id="PTHR42745">
    <property type="match status" value="1"/>
</dbReference>
<comment type="caution">
    <text evidence="8">The sequence shown here is derived from an EMBL/GenBank/DDBJ whole genome shotgun (WGS) entry which is preliminary data.</text>
</comment>
<dbReference type="EMBL" id="JAKREW010000004">
    <property type="protein sequence ID" value="MCG7504746.1"/>
    <property type="molecule type" value="Genomic_DNA"/>
</dbReference>
<dbReference type="CDD" id="cd05014">
    <property type="entry name" value="SIS_Kpsf"/>
    <property type="match status" value="1"/>
</dbReference>
<keyword evidence="8" id="KW-0413">Isomerase</keyword>
<dbReference type="CDD" id="cd04604">
    <property type="entry name" value="CBS_pair_SIS_assoc"/>
    <property type="match status" value="1"/>
</dbReference>
<evidence type="ECO:0000313" key="8">
    <source>
        <dbReference type="EMBL" id="MCG7504746.1"/>
    </source>
</evidence>
<dbReference type="PANTHER" id="PTHR42745:SF1">
    <property type="entry name" value="ARABINOSE 5-PHOSPHATE ISOMERASE KDSD"/>
    <property type="match status" value="1"/>
</dbReference>
<protein>
    <submittedName>
        <fullName evidence="8">KpsF/GutQ family sugar-phosphate isomerase</fullName>
    </submittedName>
</protein>
<reference evidence="8 9" key="1">
    <citation type="submission" date="2022-02" db="EMBL/GenBank/DDBJ databases">
        <title>Draft genome sequence of Mezorhizobium retamae strain IRAMC:0171 isolated from Retama raetam nodules.</title>
        <authorList>
            <person name="Bengaied R."/>
            <person name="Sbissi I."/>
            <person name="Huber K."/>
            <person name="Ghodbane F."/>
            <person name="Nouioui I."/>
            <person name="Tarhouni M."/>
            <person name="Gtari M."/>
        </authorList>
    </citation>
    <scope>NUCLEOTIDE SEQUENCE [LARGE SCALE GENOMIC DNA]</scope>
    <source>
        <strain evidence="8 9">IRAMC:0171</strain>
    </source>
</reference>
<feature type="domain" description="SIS" evidence="7">
    <location>
        <begin position="49"/>
        <end position="192"/>
    </location>
</feature>
<dbReference type="InterPro" id="IPR046342">
    <property type="entry name" value="CBS_dom_sf"/>
</dbReference>
<dbReference type="InterPro" id="IPR000644">
    <property type="entry name" value="CBS_dom"/>
</dbReference>
<evidence type="ECO:0000313" key="9">
    <source>
        <dbReference type="Proteomes" id="UP001201701"/>
    </source>
</evidence>
<proteinExistence type="inferred from homology"/>
<keyword evidence="3 5" id="KW-0129">CBS domain</keyword>
<evidence type="ECO:0000256" key="2">
    <source>
        <dbReference type="ARBA" id="ARBA00022737"/>
    </source>
</evidence>
<dbReference type="PROSITE" id="PS51371">
    <property type="entry name" value="CBS"/>
    <property type="match status" value="2"/>
</dbReference>
<evidence type="ECO:0000256" key="5">
    <source>
        <dbReference type="PROSITE-ProRule" id="PRU00703"/>
    </source>
</evidence>
<dbReference type="InterPro" id="IPR050986">
    <property type="entry name" value="GutQ/KpsF_isomerases"/>
</dbReference>
<name>A0ABS9QBE7_9HYPH</name>
<dbReference type="Gene3D" id="3.40.50.10490">
    <property type="entry name" value="Glucose-6-phosphate isomerase like protein, domain 1"/>
    <property type="match status" value="1"/>
</dbReference>
<comment type="similarity">
    <text evidence="1 4">Belongs to the SIS family. GutQ/KpsF subfamily.</text>
</comment>
<evidence type="ECO:0000256" key="3">
    <source>
        <dbReference type="ARBA" id="ARBA00023122"/>
    </source>
</evidence>
<feature type="domain" description="CBS" evidence="6">
    <location>
        <begin position="282"/>
        <end position="333"/>
    </location>
</feature>
<evidence type="ECO:0000259" key="6">
    <source>
        <dbReference type="PROSITE" id="PS51371"/>
    </source>
</evidence>
<organism evidence="8 9">
    <name type="scientific">Mesorhizobium retamae</name>
    <dbReference type="NCBI Taxonomy" id="2912854"/>
    <lineage>
        <taxon>Bacteria</taxon>
        <taxon>Pseudomonadati</taxon>
        <taxon>Pseudomonadota</taxon>
        <taxon>Alphaproteobacteria</taxon>
        <taxon>Hyphomicrobiales</taxon>
        <taxon>Phyllobacteriaceae</taxon>
        <taxon>Mesorhizobium</taxon>
    </lineage>
</organism>
<dbReference type="SMART" id="SM00116">
    <property type="entry name" value="CBS"/>
    <property type="match status" value="2"/>
</dbReference>
<evidence type="ECO:0000256" key="4">
    <source>
        <dbReference type="PIRNR" id="PIRNR004692"/>
    </source>
</evidence>
<dbReference type="GO" id="GO:0016853">
    <property type="term" value="F:isomerase activity"/>
    <property type="evidence" value="ECO:0007669"/>
    <property type="project" value="UniProtKB-KW"/>
</dbReference>
<dbReference type="PIRSF" id="PIRSF004692">
    <property type="entry name" value="KdsD_KpsF"/>
    <property type="match status" value="1"/>
</dbReference>
<evidence type="ECO:0000256" key="1">
    <source>
        <dbReference type="ARBA" id="ARBA00008165"/>
    </source>
</evidence>
<evidence type="ECO:0000259" key="7">
    <source>
        <dbReference type="PROSITE" id="PS51464"/>
    </source>
</evidence>
<dbReference type="NCBIfam" id="TIGR00393">
    <property type="entry name" value="kpsF"/>
    <property type="match status" value="1"/>
</dbReference>
<feature type="domain" description="CBS" evidence="6">
    <location>
        <begin position="217"/>
        <end position="275"/>
    </location>
</feature>
<sequence>MHAASLKKKPADRQAAIASALRTVATEQSGLAALSAALENGLAEPFGQAVDILSRITGRVIVTGVGKSGHIGSKIAATLASTGTPAFFVHPVEANHGDLGMIAPDDAIIALSWSGESLELKGIIDYSRRFSIPLIGLTSGEKSALGRAADVVLTLPKAQEACPHGLAPTTSTLLQLVMGDALAIALLEARGFTPDHFRTFHPGGQLGANLTLISEIMRTGEQVPLVPLGTKMPAAVMTLAQKKVGCVCVVDGEGQLAGIVTDGDLARNLHRNLAETTVDEVMTRTPKTVEPQMFAGAAIALLNKHNISALVVVEGGTPVGVVHFHDLLRVGAA</sequence>
<keyword evidence="9" id="KW-1185">Reference proteome</keyword>
<dbReference type="Pfam" id="PF00571">
    <property type="entry name" value="CBS"/>
    <property type="match status" value="2"/>
</dbReference>
<dbReference type="Pfam" id="PF01380">
    <property type="entry name" value="SIS"/>
    <property type="match status" value="1"/>
</dbReference>
<dbReference type="Gene3D" id="3.10.580.10">
    <property type="entry name" value="CBS-domain"/>
    <property type="match status" value="1"/>
</dbReference>
<keyword evidence="2" id="KW-0677">Repeat</keyword>
<dbReference type="RefSeq" id="WP_239363025.1">
    <property type="nucleotide sequence ID" value="NZ_JAKREW010000004.1"/>
</dbReference>
<dbReference type="Proteomes" id="UP001201701">
    <property type="component" value="Unassembled WGS sequence"/>
</dbReference>
<dbReference type="SUPFAM" id="SSF53697">
    <property type="entry name" value="SIS domain"/>
    <property type="match status" value="1"/>
</dbReference>
<accession>A0ABS9QBE7</accession>
<dbReference type="InterPro" id="IPR004800">
    <property type="entry name" value="KdsD/KpsF-type"/>
</dbReference>
<gene>
    <name evidence="8" type="ORF">L4923_06890</name>
</gene>
<dbReference type="InterPro" id="IPR001347">
    <property type="entry name" value="SIS_dom"/>
</dbReference>
<dbReference type="PROSITE" id="PS51464">
    <property type="entry name" value="SIS"/>
    <property type="match status" value="1"/>
</dbReference>
<dbReference type="InterPro" id="IPR035474">
    <property type="entry name" value="SIS_Kpsf"/>
</dbReference>
<dbReference type="InterPro" id="IPR046348">
    <property type="entry name" value="SIS_dom_sf"/>
</dbReference>